<accession>A0AAV4IMA8</accession>
<protein>
    <recommendedName>
        <fullName evidence="1">Apple domain-containing protein</fullName>
    </recommendedName>
</protein>
<dbReference type="AlphaFoldDB" id="A0AAV4IMA8"/>
<evidence type="ECO:0000259" key="1">
    <source>
        <dbReference type="Pfam" id="PF00024"/>
    </source>
</evidence>
<evidence type="ECO:0000313" key="2">
    <source>
        <dbReference type="EMBL" id="GFS09927.1"/>
    </source>
</evidence>
<gene>
    <name evidence="2" type="ORF">ElyMa_003048400</name>
</gene>
<feature type="non-terminal residue" evidence="2">
    <location>
        <position position="1"/>
    </location>
</feature>
<evidence type="ECO:0000313" key="3">
    <source>
        <dbReference type="Proteomes" id="UP000762676"/>
    </source>
</evidence>
<organism evidence="2 3">
    <name type="scientific">Elysia marginata</name>
    <dbReference type="NCBI Taxonomy" id="1093978"/>
    <lineage>
        <taxon>Eukaryota</taxon>
        <taxon>Metazoa</taxon>
        <taxon>Spiralia</taxon>
        <taxon>Lophotrochozoa</taxon>
        <taxon>Mollusca</taxon>
        <taxon>Gastropoda</taxon>
        <taxon>Heterobranchia</taxon>
        <taxon>Euthyneura</taxon>
        <taxon>Panpulmonata</taxon>
        <taxon>Sacoglossa</taxon>
        <taxon>Placobranchoidea</taxon>
        <taxon>Plakobranchidae</taxon>
        <taxon>Elysia</taxon>
    </lineage>
</organism>
<proteinExistence type="predicted"/>
<dbReference type="EMBL" id="BMAT01006315">
    <property type="protein sequence ID" value="GFS09927.1"/>
    <property type="molecule type" value="Genomic_DNA"/>
</dbReference>
<reference evidence="2 3" key="1">
    <citation type="journal article" date="2021" name="Elife">
        <title>Chloroplast acquisition without the gene transfer in kleptoplastic sea slugs, Plakobranchus ocellatus.</title>
        <authorList>
            <person name="Maeda T."/>
            <person name="Takahashi S."/>
            <person name="Yoshida T."/>
            <person name="Shimamura S."/>
            <person name="Takaki Y."/>
            <person name="Nagai Y."/>
            <person name="Toyoda A."/>
            <person name="Suzuki Y."/>
            <person name="Arimoto A."/>
            <person name="Ishii H."/>
            <person name="Satoh N."/>
            <person name="Nishiyama T."/>
            <person name="Hasebe M."/>
            <person name="Maruyama T."/>
            <person name="Minagawa J."/>
            <person name="Obokata J."/>
            <person name="Shigenobu S."/>
        </authorList>
    </citation>
    <scope>NUCLEOTIDE SEQUENCE [LARGE SCALE GENOMIC DNA]</scope>
</reference>
<feature type="domain" description="Apple" evidence="1">
    <location>
        <begin position="72"/>
        <end position="131"/>
    </location>
</feature>
<keyword evidence="3" id="KW-1185">Reference proteome</keyword>
<dbReference type="Pfam" id="PF00024">
    <property type="entry name" value="PAN_1"/>
    <property type="match status" value="1"/>
</dbReference>
<comment type="caution">
    <text evidence="2">The sequence shown here is derived from an EMBL/GenBank/DDBJ whole genome shotgun (WGS) entry which is preliminary data.</text>
</comment>
<dbReference type="InterPro" id="IPR003609">
    <property type="entry name" value="Pan_app"/>
</dbReference>
<name>A0AAV4IMA8_9GAST</name>
<dbReference type="Proteomes" id="UP000762676">
    <property type="component" value="Unassembled WGS sequence"/>
</dbReference>
<sequence length="151" mass="16820">FRCPRLPPTLENTTLVTGVTDHQAVYHCDVGLTFSDRQTVKYVSCNSSTLQWDDVADRCKIHKTFETQVCLARFNHSVSDAFAKERWTARGVVDCVQQCMFQQDCVSFSFTDTIVFGEATNCITSNVTASNITALAIAMPGWNLYSLNGDC</sequence>